<dbReference type="InterPro" id="IPR010690">
    <property type="entry name" value="YqfD"/>
</dbReference>
<dbReference type="RefSeq" id="WP_148451549.1">
    <property type="nucleotide sequence ID" value="NZ_VSDO01000002.1"/>
</dbReference>
<dbReference type="PIRSF" id="PIRSF029895">
    <property type="entry name" value="SpoIV"/>
    <property type="match status" value="1"/>
</dbReference>
<keyword evidence="1" id="KW-0472">Membrane</keyword>
<keyword evidence="1" id="KW-0812">Transmembrane</keyword>
<evidence type="ECO:0000256" key="1">
    <source>
        <dbReference type="SAM" id="Phobius"/>
    </source>
</evidence>
<comment type="caution">
    <text evidence="2">The sequence shown here is derived from an EMBL/GenBank/DDBJ whole genome shotgun (WGS) entry which is preliminary data.</text>
</comment>
<organism evidence="2 3">
    <name type="scientific">Paenibacillus faecis</name>
    <dbReference type="NCBI Taxonomy" id="862114"/>
    <lineage>
        <taxon>Bacteria</taxon>
        <taxon>Bacillati</taxon>
        <taxon>Bacillota</taxon>
        <taxon>Bacilli</taxon>
        <taxon>Bacillales</taxon>
        <taxon>Paenibacillaceae</taxon>
        <taxon>Paenibacillus</taxon>
    </lineage>
</organism>
<dbReference type="Proteomes" id="UP000325218">
    <property type="component" value="Unassembled WGS sequence"/>
</dbReference>
<keyword evidence="1" id="KW-1133">Transmembrane helix</keyword>
<gene>
    <name evidence="2" type="primary">yqfD</name>
    <name evidence="2" type="ORF">FRY98_09645</name>
</gene>
<accession>A0A5D0CSJ4</accession>
<sequence>MKSPVFSQLRGAVGVLVRGGSIERLINELAGQGIEIWDLQPLPDGSMKMTMHVADFFRLRPLLRRTGCRVRVQHRSGLPFALLRLWGRKWFVFGFALFIAVIFSLSQLVWDIEVNGNVEIPEEDVLKIAREEGLYPFQWIFALPRQDKLSAELNRKLPGTSWVGVSRTGTRVSIQIVEATQPKEKKLMSPRHLISTADAVITYIYAEKGQPEVKKNDRVKKGQILISGFQGGGQVVSKGEVKGNVWHEYRIEVPLVRKQRVYTGEKKEQGYLYFGNTAIQLSGYGKTPFEHYQVMTEFNPLTWRSFKLPIGWMSEKVLETTELEIKLSKDKAIRDGIERAKRDIVAKNGADSVVLSQKILHEKTDNGKVYMKVLFEVEQNIAEELPIVHDQGE</sequence>
<dbReference type="OrthoDB" id="1640349at2"/>
<keyword evidence="3" id="KW-1185">Reference proteome</keyword>
<reference evidence="2 3" key="1">
    <citation type="submission" date="2019-08" db="EMBL/GenBank/DDBJ databases">
        <title>Genome sequencing of Paenibacillus faecis DSM 23593(T).</title>
        <authorList>
            <person name="Kook J.-K."/>
            <person name="Park S.-N."/>
            <person name="Lim Y.K."/>
        </authorList>
    </citation>
    <scope>NUCLEOTIDE SEQUENCE [LARGE SCALE GENOMIC DNA]</scope>
    <source>
        <strain evidence="2 3">DSM 23593</strain>
    </source>
</reference>
<evidence type="ECO:0000313" key="2">
    <source>
        <dbReference type="EMBL" id="TYA12949.1"/>
    </source>
</evidence>
<dbReference type="AlphaFoldDB" id="A0A5D0CSJ4"/>
<dbReference type="NCBIfam" id="TIGR02876">
    <property type="entry name" value="spore_yqfD"/>
    <property type="match status" value="1"/>
</dbReference>
<evidence type="ECO:0000313" key="3">
    <source>
        <dbReference type="Proteomes" id="UP000325218"/>
    </source>
</evidence>
<name>A0A5D0CSJ4_9BACL</name>
<proteinExistence type="predicted"/>
<dbReference type="Pfam" id="PF06898">
    <property type="entry name" value="YqfD"/>
    <property type="match status" value="1"/>
</dbReference>
<dbReference type="EMBL" id="VSDO01000002">
    <property type="protein sequence ID" value="TYA12949.1"/>
    <property type="molecule type" value="Genomic_DNA"/>
</dbReference>
<feature type="transmembrane region" description="Helical" evidence="1">
    <location>
        <begin position="90"/>
        <end position="110"/>
    </location>
</feature>
<protein>
    <submittedName>
        <fullName evidence="2">Sporulation protein YqfD</fullName>
    </submittedName>
</protein>